<dbReference type="Pfam" id="PF04055">
    <property type="entry name" value="Radical_SAM"/>
    <property type="match status" value="1"/>
</dbReference>
<name>A0A7V3VTE6_UNCW3</name>
<keyword evidence="1" id="KW-0949">S-adenosyl-L-methionine</keyword>
<evidence type="ECO:0000313" key="6">
    <source>
        <dbReference type="EMBL" id="HGE77681.1"/>
    </source>
</evidence>
<dbReference type="SUPFAM" id="SSF102114">
    <property type="entry name" value="Radical SAM enzymes"/>
    <property type="match status" value="1"/>
</dbReference>
<evidence type="ECO:0000256" key="2">
    <source>
        <dbReference type="ARBA" id="ARBA00022723"/>
    </source>
</evidence>
<reference evidence="6" key="1">
    <citation type="journal article" date="2020" name="mSystems">
        <title>Genome- and Community-Level Interaction Insights into Carbon Utilization and Element Cycling Functions of Hydrothermarchaeota in Hydrothermal Sediment.</title>
        <authorList>
            <person name="Zhou Z."/>
            <person name="Liu Y."/>
            <person name="Xu W."/>
            <person name="Pan J."/>
            <person name="Luo Z.H."/>
            <person name="Li M."/>
        </authorList>
    </citation>
    <scope>NUCLEOTIDE SEQUENCE [LARGE SCALE GENOMIC DNA]</scope>
    <source>
        <strain evidence="6">SpSt-961</strain>
    </source>
</reference>
<accession>A0A7V3VTE6</accession>
<dbReference type="EMBL" id="DTOZ01000047">
    <property type="protein sequence ID" value="HGE77681.1"/>
    <property type="molecule type" value="Genomic_DNA"/>
</dbReference>
<dbReference type="PANTHER" id="PTHR11228">
    <property type="entry name" value="RADICAL SAM DOMAIN PROTEIN"/>
    <property type="match status" value="1"/>
</dbReference>
<dbReference type="GO" id="GO:0051536">
    <property type="term" value="F:iron-sulfur cluster binding"/>
    <property type="evidence" value="ECO:0007669"/>
    <property type="project" value="UniProtKB-KW"/>
</dbReference>
<keyword evidence="3" id="KW-0408">Iron</keyword>
<evidence type="ECO:0000256" key="3">
    <source>
        <dbReference type="ARBA" id="ARBA00023004"/>
    </source>
</evidence>
<dbReference type="PROSITE" id="PS51918">
    <property type="entry name" value="RADICAL_SAM"/>
    <property type="match status" value="1"/>
</dbReference>
<dbReference type="PANTHER" id="PTHR11228:SF35">
    <property type="entry name" value="MOLYBDENUM COFACTOR BIOSYNTHESIS PROTEIN A-RELATED"/>
    <property type="match status" value="1"/>
</dbReference>
<dbReference type="Gene3D" id="3.20.20.70">
    <property type="entry name" value="Aldolase class I"/>
    <property type="match status" value="1"/>
</dbReference>
<keyword evidence="2" id="KW-0479">Metal-binding</keyword>
<comment type="caution">
    <text evidence="6">The sequence shown here is derived from an EMBL/GenBank/DDBJ whole genome shotgun (WGS) entry which is preliminary data.</text>
</comment>
<dbReference type="GO" id="GO:0046872">
    <property type="term" value="F:metal ion binding"/>
    <property type="evidence" value="ECO:0007669"/>
    <property type="project" value="UniProtKB-KW"/>
</dbReference>
<organism evidence="6">
    <name type="scientific">candidate division WOR-3 bacterium</name>
    <dbReference type="NCBI Taxonomy" id="2052148"/>
    <lineage>
        <taxon>Bacteria</taxon>
        <taxon>Bacteria division WOR-3</taxon>
    </lineage>
</organism>
<dbReference type="GO" id="GO:0003824">
    <property type="term" value="F:catalytic activity"/>
    <property type="evidence" value="ECO:0007669"/>
    <property type="project" value="InterPro"/>
</dbReference>
<dbReference type="InterPro" id="IPR007197">
    <property type="entry name" value="rSAM"/>
</dbReference>
<evidence type="ECO:0000259" key="5">
    <source>
        <dbReference type="PROSITE" id="PS51918"/>
    </source>
</evidence>
<dbReference type="InterPro" id="IPR023885">
    <property type="entry name" value="4Fe4S-binding_SPASM_dom"/>
</dbReference>
<dbReference type="CDD" id="cd01335">
    <property type="entry name" value="Radical_SAM"/>
    <property type="match status" value="1"/>
</dbReference>
<dbReference type="InterPro" id="IPR050377">
    <property type="entry name" value="Radical_SAM_PqqE_MftC-like"/>
</dbReference>
<protein>
    <submittedName>
        <fullName evidence="6">Radical SAM protein</fullName>
    </submittedName>
</protein>
<dbReference type="Pfam" id="PF13186">
    <property type="entry name" value="SPASM"/>
    <property type="match status" value="1"/>
</dbReference>
<keyword evidence="4" id="KW-0411">Iron-sulfur</keyword>
<gene>
    <name evidence="6" type="ORF">ENX68_01610</name>
</gene>
<dbReference type="InterPro" id="IPR058240">
    <property type="entry name" value="rSAM_sf"/>
</dbReference>
<dbReference type="AlphaFoldDB" id="A0A7V3VTE6"/>
<dbReference type="NCBIfam" id="TIGR04085">
    <property type="entry name" value="rSAM_more_4Fe4S"/>
    <property type="match status" value="1"/>
</dbReference>
<feature type="domain" description="Radical SAM core" evidence="5">
    <location>
        <begin position="1"/>
        <end position="162"/>
    </location>
</feature>
<evidence type="ECO:0000256" key="4">
    <source>
        <dbReference type="ARBA" id="ARBA00023014"/>
    </source>
</evidence>
<sequence>MGRKRIFFEGGEPLMRDDIFEILSYIRGKFKIGISTNGTIMNSSHIELLKNTIDFVQISLDAATPETYEIIRGSRDYFSVVISNIKKLKLNNIPVVITMVLMKPNVHEISKFIELTSALGVEACAFARLQLSGRARENKDLLMLTKQEFYGAQKYISSHFKKISKFKIIRSFECFYFLFEPVSFCHPAASITIECGEGLAISPTGDVLVCNLLRDFKIGNVRKEKLETMWVNSEFLKKLRNFTIFSLCKTCDYLPVCRCGCRGCTFLETGNLYAVDPLCPFIKEKNE</sequence>
<proteinExistence type="predicted"/>
<evidence type="ECO:0000256" key="1">
    <source>
        <dbReference type="ARBA" id="ARBA00022691"/>
    </source>
</evidence>
<dbReference type="InterPro" id="IPR013785">
    <property type="entry name" value="Aldolase_TIM"/>
</dbReference>